<dbReference type="SFLD" id="SFLDG01094">
    <property type="entry name" value="Uncharacterised_Radical_SAM_Su"/>
    <property type="match status" value="1"/>
</dbReference>
<evidence type="ECO:0000256" key="2">
    <source>
        <dbReference type="ARBA" id="ARBA00022485"/>
    </source>
</evidence>
<evidence type="ECO:0000256" key="1">
    <source>
        <dbReference type="ARBA" id="ARBA00001966"/>
    </source>
</evidence>
<dbReference type="InterPro" id="IPR058240">
    <property type="entry name" value="rSAM_sf"/>
</dbReference>
<dbReference type="InterPro" id="IPR013785">
    <property type="entry name" value="Aldolase_TIM"/>
</dbReference>
<dbReference type="PROSITE" id="PS51918">
    <property type="entry name" value="RADICAL_SAM"/>
    <property type="match status" value="1"/>
</dbReference>
<dbReference type="GO" id="GO:0051539">
    <property type="term" value="F:4 iron, 4 sulfur cluster binding"/>
    <property type="evidence" value="ECO:0007669"/>
    <property type="project" value="UniProtKB-KW"/>
</dbReference>
<dbReference type="NCBIfam" id="TIGR02495">
    <property type="entry name" value="NrdG2"/>
    <property type="match status" value="1"/>
</dbReference>
<proteinExistence type="predicted"/>
<gene>
    <name evidence="8" type="ORF">GCM10017621_19530</name>
</gene>
<keyword evidence="5" id="KW-0408">Iron</keyword>
<comment type="cofactor">
    <cofactor evidence="1">
        <name>[4Fe-4S] cluster</name>
        <dbReference type="ChEBI" id="CHEBI:49883"/>
    </cofactor>
</comment>
<keyword evidence="6" id="KW-0411">Iron-sulfur</keyword>
<dbReference type="PANTHER" id="PTHR30352:SF13">
    <property type="entry name" value="GLYCYL-RADICAL ENZYME ACTIVATING ENZYME YJJW-RELATED"/>
    <property type="match status" value="1"/>
</dbReference>
<dbReference type="Pfam" id="PF04055">
    <property type="entry name" value="Radical_SAM"/>
    <property type="match status" value="1"/>
</dbReference>
<evidence type="ECO:0000256" key="6">
    <source>
        <dbReference type="ARBA" id="ARBA00023014"/>
    </source>
</evidence>
<dbReference type="InterPro" id="IPR034457">
    <property type="entry name" value="Organic_radical-activating"/>
</dbReference>
<feature type="domain" description="Radical SAM core" evidence="7">
    <location>
        <begin position="18"/>
        <end position="229"/>
    </location>
</feature>
<organism evidence="8 9">
    <name type="scientific">Maricaulis virginensis</name>
    <dbReference type="NCBI Taxonomy" id="144022"/>
    <lineage>
        <taxon>Bacteria</taxon>
        <taxon>Pseudomonadati</taxon>
        <taxon>Pseudomonadota</taxon>
        <taxon>Alphaproteobacteria</taxon>
        <taxon>Maricaulales</taxon>
        <taxon>Maricaulaceae</taxon>
        <taxon>Maricaulis</taxon>
    </lineage>
</organism>
<protein>
    <submittedName>
        <fullName evidence="8">Anaerobic ribonucleoside-triphosphate reductase activating protein</fullName>
    </submittedName>
</protein>
<dbReference type="GO" id="GO:0046872">
    <property type="term" value="F:metal ion binding"/>
    <property type="evidence" value="ECO:0007669"/>
    <property type="project" value="UniProtKB-KW"/>
</dbReference>
<dbReference type="EMBL" id="BSFE01000005">
    <property type="protein sequence ID" value="GLK52445.1"/>
    <property type="molecule type" value="Genomic_DNA"/>
</dbReference>
<keyword evidence="9" id="KW-1185">Reference proteome</keyword>
<dbReference type="SFLD" id="SFLDS00029">
    <property type="entry name" value="Radical_SAM"/>
    <property type="match status" value="1"/>
</dbReference>
<dbReference type="GO" id="GO:0003824">
    <property type="term" value="F:catalytic activity"/>
    <property type="evidence" value="ECO:0007669"/>
    <property type="project" value="InterPro"/>
</dbReference>
<sequence length="232" mass="24643">MTNRPLRVGGVEPFSTVDFPGHLAAVVFCQGCPLACGYCHNPDLIPATAERMLDFEAVLSAIAARRGFIDGVVFSGGEPLAQAALTDAVDRVRAMGLAVALHTAGTAPGLLQALLPRLDWVGFDVKAPFADYASVTGVAPAGAKALRSLEILAASGVPYEVRTTVWPERLDAAALRSIAFALDQIGVSRFVLQECRTPDRVAWPGKTALDDTALMAELGAKFQDFEVRRAQH</sequence>
<dbReference type="Gene3D" id="3.20.20.70">
    <property type="entry name" value="Aldolase class I"/>
    <property type="match status" value="1"/>
</dbReference>
<evidence type="ECO:0000256" key="4">
    <source>
        <dbReference type="ARBA" id="ARBA00022723"/>
    </source>
</evidence>
<keyword evidence="4" id="KW-0479">Metal-binding</keyword>
<dbReference type="AlphaFoldDB" id="A0A9W6INJ7"/>
<dbReference type="Proteomes" id="UP001143486">
    <property type="component" value="Unassembled WGS sequence"/>
</dbReference>
<reference evidence="8" key="1">
    <citation type="journal article" date="2014" name="Int. J. Syst. Evol. Microbiol.">
        <title>Complete genome sequence of Corynebacterium casei LMG S-19264T (=DSM 44701T), isolated from a smear-ripened cheese.</title>
        <authorList>
            <consortium name="US DOE Joint Genome Institute (JGI-PGF)"/>
            <person name="Walter F."/>
            <person name="Albersmeier A."/>
            <person name="Kalinowski J."/>
            <person name="Ruckert C."/>
        </authorList>
    </citation>
    <scope>NUCLEOTIDE SEQUENCE</scope>
    <source>
        <strain evidence="8">VKM B-1513</strain>
    </source>
</reference>
<dbReference type="PANTHER" id="PTHR30352">
    <property type="entry name" value="PYRUVATE FORMATE-LYASE-ACTIVATING ENZYME"/>
    <property type="match status" value="1"/>
</dbReference>
<reference evidence="8" key="2">
    <citation type="submission" date="2023-01" db="EMBL/GenBank/DDBJ databases">
        <authorList>
            <person name="Sun Q."/>
            <person name="Evtushenko L."/>
        </authorList>
    </citation>
    <scope>NUCLEOTIDE SEQUENCE</scope>
    <source>
        <strain evidence="8">VKM B-1513</strain>
    </source>
</reference>
<evidence type="ECO:0000313" key="9">
    <source>
        <dbReference type="Proteomes" id="UP001143486"/>
    </source>
</evidence>
<accession>A0A9W6INJ7</accession>
<evidence type="ECO:0000256" key="3">
    <source>
        <dbReference type="ARBA" id="ARBA00022691"/>
    </source>
</evidence>
<evidence type="ECO:0000259" key="7">
    <source>
        <dbReference type="PROSITE" id="PS51918"/>
    </source>
</evidence>
<evidence type="ECO:0000256" key="5">
    <source>
        <dbReference type="ARBA" id="ARBA00023004"/>
    </source>
</evidence>
<dbReference type="RefSeq" id="WP_271186814.1">
    <property type="nucleotide sequence ID" value="NZ_BSFE01000005.1"/>
</dbReference>
<comment type="caution">
    <text evidence="8">The sequence shown here is derived from an EMBL/GenBank/DDBJ whole genome shotgun (WGS) entry which is preliminary data.</text>
</comment>
<dbReference type="InterPro" id="IPR007197">
    <property type="entry name" value="rSAM"/>
</dbReference>
<name>A0A9W6INJ7_9PROT</name>
<keyword evidence="3" id="KW-0949">S-adenosyl-L-methionine</keyword>
<dbReference type="CDD" id="cd01335">
    <property type="entry name" value="Radical_SAM"/>
    <property type="match status" value="1"/>
</dbReference>
<keyword evidence="2" id="KW-0004">4Fe-4S</keyword>
<evidence type="ECO:0000313" key="8">
    <source>
        <dbReference type="EMBL" id="GLK52445.1"/>
    </source>
</evidence>
<dbReference type="InterPro" id="IPR012840">
    <property type="entry name" value="NrdG2"/>
</dbReference>
<dbReference type="SUPFAM" id="SSF102114">
    <property type="entry name" value="Radical SAM enzymes"/>
    <property type="match status" value="1"/>
</dbReference>